<dbReference type="InterPro" id="IPR025269">
    <property type="entry name" value="SAM-like_dom"/>
</dbReference>
<dbReference type="InterPro" id="IPR002104">
    <property type="entry name" value="Integrase_catalytic"/>
</dbReference>
<comment type="similarity">
    <text evidence="1">Belongs to the 'phage' integrase family.</text>
</comment>
<comment type="caution">
    <text evidence="5">The sequence shown here is derived from an EMBL/GenBank/DDBJ whole genome shotgun (WGS) entry which is preliminary data.</text>
</comment>
<evidence type="ECO:0000313" key="6">
    <source>
        <dbReference type="Proteomes" id="UP001139366"/>
    </source>
</evidence>
<keyword evidence="2" id="KW-0238">DNA-binding</keyword>
<dbReference type="InterPro" id="IPR011010">
    <property type="entry name" value="DNA_brk_join_enz"/>
</dbReference>
<keyword evidence="6" id="KW-1185">Reference proteome</keyword>
<dbReference type="InterPro" id="IPR013762">
    <property type="entry name" value="Integrase-like_cat_sf"/>
</dbReference>
<evidence type="ECO:0000256" key="3">
    <source>
        <dbReference type="ARBA" id="ARBA00023172"/>
    </source>
</evidence>
<sequence length="407" mass="46890">MFSYSKDGITVASMLDNRKENKNKSYPIKIRVTHKRIRKYYSTGISLKLEEWELLPKSRNKELRTVKESIENSFGLVKINVEALAEKGGFSFDSLNLRLSKATGDTVNTAFRAKIANLKREDRIGSMDMSVTVLNNLEKFAGKKLSFESISVDWLKKFEKHLLIDKSHSTVGMHMREIRTIMNEAKKAGVIKDTQYPFGKDKYEIKTAEGQKKALTLQQIGQVVQFSDGNETTQRYRDLWFFIYLCNGINVADLVKLKYKNIKDGEICFIRQKTEKTTKTRKEIRATVTMEIKNIIDRWGNQPNPENYIFPYIDGKEDAEKRKRITKDLTKRINKRMKLIANEIGIDNITTYTARHSFATVLKRSGANIAYISESLGHNDLKTTESYLASFEKEERQKNAGLLTNFG</sequence>
<accession>A0A9X1KU88</accession>
<dbReference type="Gene3D" id="1.10.443.10">
    <property type="entry name" value="Intergrase catalytic core"/>
    <property type="match status" value="1"/>
</dbReference>
<dbReference type="InterPro" id="IPR050090">
    <property type="entry name" value="Tyrosine_recombinase_XerCD"/>
</dbReference>
<dbReference type="PANTHER" id="PTHR30349:SF64">
    <property type="entry name" value="PROPHAGE INTEGRASE INTD-RELATED"/>
    <property type="match status" value="1"/>
</dbReference>
<name>A0A9X1KU88_9FLAO</name>
<keyword evidence="3" id="KW-0233">DNA recombination</keyword>
<gene>
    <name evidence="5" type="ORF">K6T82_21225</name>
</gene>
<dbReference type="InterPro" id="IPR035386">
    <property type="entry name" value="Arm-DNA-bind_5"/>
</dbReference>
<proteinExistence type="inferred from homology"/>
<evidence type="ECO:0000256" key="2">
    <source>
        <dbReference type="ARBA" id="ARBA00023125"/>
    </source>
</evidence>
<dbReference type="GO" id="GO:0006310">
    <property type="term" value="P:DNA recombination"/>
    <property type="evidence" value="ECO:0007669"/>
    <property type="project" value="UniProtKB-KW"/>
</dbReference>
<evidence type="ECO:0000256" key="1">
    <source>
        <dbReference type="ARBA" id="ARBA00008857"/>
    </source>
</evidence>
<dbReference type="PROSITE" id="PS51898">
    <property type="entry name" value="TYR_RECOMBINASE"/>
    <property type="match status" value="1"/>
</dbReference>
<reference evidence="5 6" key="1">
    <citation type="journal article" date="2023" name="Antonie Van Leeuwenhoek">
        <title>Flavobacterium potami sp. nov., a multi-metal resistance genes harbouring bacterium isolated from shallow river silt.</title>
        <authorList>
            <person name="Li S."/>
            <person name="Mao S."/>
            <person name="Mu W."/>
            <person name="Guo B."/>
            <person name="Li C."/>
            <person name="Zhu Q."/>
            <person name="Hou X."/>
            <person name="Zhao Y."/>
            <person name="Wei S."/>
            <person name="Liu H."/>
            <person name="Liu A."/>
        </authorList>
    </citation>
    <scope>NUCLEOTIDE SEQUENCE [LARGE SCALE GENOMIC DNA]</scope>
    <source>
        <strain evidence="5 6">17A</strain>
    </source>
</reference>
<evidence type="ECO:0000259" key="4">
    <source>
        <dbReference type="PROSITE" id="PS51898"/>
    </source>
</evidence>
<dbReference type="Proteomes" id="UP001139366">
    <property type="component" value="Unassembled WGS sequence"/>
</dbReference>
<dbReference type="EMBL" id="JAINUY010000008">
    <property type="protein sequence ID" value="MBZ4037296.1"/>
    <property type="molecule type" value="Genomic_DNA"/>
</dbReference>
<dbReference type="AlphaFoldDB" id="A0A9X1KU88"/>
<dbReference type="GO" id="GO:0003677">
    <property type="term" value="F:DNA binding"/>
    <property type="evidence" value="ECO:0007669"/>
    <property type="project" value="UniProtKB-KW"/>
</dbReference>
<dbReference type="SUPFAM" id="SSF56349">
    <property type="entry name" value="DNA breaking-rejoining enzymes"/>
    <property type="match status" value="1"/>
</dbReference>
<dbReference type="Pfam" id="PF00589">
    <property type="entry name" value="Phage_integrase"/>
    <property type="match status" value="1"/>
</dbReference>
<dbReference type="PANTHER" id="PTHR30349">
    <property type="entry name" value="PHAGE INTEGRASE-RELATED"/>
    <property type="match status" value="1"/>
</dbReference>
<dbReference type="Pfam" id="PF17293">
    <property type="entry name" value="Arm-DNA-bind_5"/>
    <property type="match status" value="1"/>
</dbReference>
<feature type="domain" description="Tyr recombinase" evidence="4">
    <location>
        <begin position="210"/>
        <end position="402"/>
    </location>
</feature>
<evidence type="ECO:0000313" key="5">
    <source>
        <dbReference type="EMBL" id="MBZ4037296.1"/>
    </source>
</evidence>
<dbReference type="Gene3D" id="1.10.150.130">
    <property type="match status" value="1"/>
</dbReference>
<protein>
    <submittedName>
        <fullName evidence="5">Site-specific integrase</fullName>
    </submittedName>
</protein>
<dbReference type="InterPro" id="IPR010998">
    <property type="entry name" value="Integrase_recombinase_N"/>
</dbReference>
<dbReference type="RefSeq" id="WP_223710410.1">
    <property type="nucleotide sequence ID" value="NZ_JAINUY010000008.1"/>
</dbReference>
<organism evidence="5 6">
    <name type="scientific">Flavobacterium potami</name>
    <dbReference type="NCBI Taxonomy" id="2872310"/>
    <lineage>
        <taxon>Bacteria</taxon>
        <taxon>Pseudomonadati</taxon>
        <taxon>Bacteroidota</taxon>
        <taxon>Flavobacteriia</taxon>
        <taxon>Flavobacteriales</taxon>
        <taxon>Flavobacteriaceae</taxon>
        <taxon>Flavobacterium</taxon>
    </lineage>
</organism>
<dbReference type="Pfam" id="PF13102">
    <property type="entry name" value="Phage_int_SAM_5"/>
    <property type="match status" value="1"/>
</dbReference>
<dbReference type="GO" id="GO:0015074">
    <property type="term" value="P:DNA integration"/>
    <property type="evidence" value="ECO:0007669"/>
    <property type="project" value="InterPro"/>
</dbReference>